<evidence type="ECO:0000313" key="11">
    <source>
        <dbReference type="Proteomes" id="UP000192132"/>
    </source>
</evidence>
<gene>
    <name evidence="10" type="ORF">BKE30_03210</name>
</gene>
<comment type="subcellular location">
    <subcellularLocation>
        <location evidence="1">Cell membrane</location>
        <topology evidence="1">Multi-pass membrane protein</topology>
    </subcellularLocation>
</comment>
<dbReference type="AlphaFoldDB" id="A0A1S8CXD8"/>
<evidence type="ECO:0000256" key="6">
    <source>
        <dbReference type="ARBA" id="ARBA00023065"/>
    </source>
</evidence>
<keyword evidence="11" id="KW-1185">Reference proteome</keyword>
<evidence type="ECO:0000256" key="8">
    <source>
        <dbReference type="ARBA" id="ARBA00034708"/>
    </source>
</evidence>
<reference evidence="10 11" key="1">
    <citation type="submission" date="2016-10" db="EMBL/GenBank/DDBJ databases">
        <title>Draft Genome sequence of Alkanindiges sp. strain H1.</title>
        <authorList>
            <person name="Subhash Y."/>
            <person name="Lee S."/>
        </authorList>
    </citation>
    <scope>NUCLEOTIDE SEQUENCE [LARGE SCALE GENOMIC DNA]</scope>
    <source>
        <strain evidence="10 11">H1</strain>
    </source>
</reference>
<dbReference type="Pfam" id="PF25539">
    <property type="entry name" value="Bestrophin_2"/>
    <property type="match status" value="1"/>
</dbReference>
<evidence type="ECO:0008006" key="12">
    <source>
        <dbReference type="Google" id="ProtNLM"/>
    </source>
</evidence>
<proteinExistence type="inferred from homology"/>
<keyword evidence="4 9" id="KW-0812">Transmembrane</keyword>
<evidence type="ECO:0000313" key="10">
    <source>
        <dbReference type="EMBL" id="ONG41469.1"/>
    </source>
</evidence>
<evidence type="ECO:0000256" key="2">
    <source>
        <dbReference type="ARBA" id="ARBA00022448"/>
    </source>
</evidence>
<organism evidence="10 11">
    <name type="scientific">Alkanindiges hydrocarboniclasticus</name>
    <dbReference type="NCBI Taxonomy" id="1907941"/>
    <lineage>
        <taxon>Bacteria</taxon>
        <taxon>Pseudomonadati</taxon>
        <taxon>Pseudomonadota</taxon>
        <taxon>Gammaproteobacteria</taxon>
        <taxon>Moraxellales</taxon>
        <taxon>Moraxellaceae</taxon>
        <taxon>Alkanindiges</taxon>
    </lineage>
</organism>
<name>A0A1S8CXD8_9GAMM</name>
<comment type="caution">
    <text evidence="10">The sequence shown here is derived from an EMBL/GenBank/DDBJ whole genome shotgun (WGS) entry which is preliminary data.</text>
</comment>
<dbReference type="GO" id="GO:0005254">
    <property type="term" value="F:chloride channel activity"/>
    <property type="evidence" value="ECO:0007669"/>
    <property type="project" value="InterPro"/>
</dbReference>
<feature type="transmembrane region" description="Helical" evidence="9">
    <location>
        <begin position="20"/>
        <end position="46"/>
    </location>
</feature>
<comment type="similarity">
    <text evidence="8">Belongs to the anion channel-forming bestrophin (TC 1.A.46) family.</text>
</comment>
<feature type="transmembrane region" description="Helical" evidence="9">
    <location>
        <begin position="52"/>
        <end position="70"/>
    </location>
</feature>
<evidence type="ECO:0000256" key="3">
    <source>
        <dbReference type="ARBA" id="ARBA00022475"/>
    </source>
</evidence>
<dbReference type="InterPro" id="IPR044669">
    <property type="entry name" value="YneE/VCCN1/2-like"/>
</dbReference>
<accession>A0A1S8CXD8</accession>
<sequence length="301" mass="33833">MIVRERPNSLRLLLAMQGSILPQIMPQLLTVIGLSALLLGLNHWAIHPLADVPIAAFSLIGLTLSIFLVFRNNACYERWWEARKLWGHLIAQVRHLDRNSQLLPAIPRQQLMQYVLVFNYALLARLRNIPLSSRTQQWLSPAQYQLIQQHNNAPQYALVLAHDVLMQSLHQGKLSDICYVQLNNHISECASVQAACDRIVSTPLPFAYSLLLHRTAYLFCLLLPFGLAHSLGFFTPLVVGLLAYTFFGLDALGSELEEPFGLEKNDLPLDALLRTMEIDILTGLNAIDIPAPLQPVDHVLT</sequence>
<evidence type="ECO:0000256" key="1">
    <source>
        <dbReference type="ARBA" id="ARBA00004651"/>
    </source>
</evidence>
<dbReference type="PANTHER" id="PTHR33281">
    <property type="entry name" value="UPF0187 PROTEIN YNEE"/>
    <property type="match status" value="1"/>
</dbReference>
<keyword evidence="7 9" id="KW-0472">Membrane</keyword>
<evidence type="ECO:0000256" key="4">
    <source>
        <dbReference type="ARBA" id="ARBA00022692"/>
    </source>
</evidence>
<feature type="transmembrane region" description="Helical" evidence="9">
    <location>
        <begin position="216"/>
        <end position="247"/>
    </location>
</feature>
<evidence type="ECO:0000256" key="7">
    <source>
        <dbReference type="ARBA" id="ARBA00023136"/>
    </source>
</evidence>
<dbReference type="PANTHER" id="PTHR33281:SF19">
    <property type="entry name" value="VOLTAGE-DEPENDENT ANION CHANNEL-FORMING PROTEIN YNEE"/>
    <property type="match status" value="1"/>
</dbReference>
<evidence type="ECO:0000256" key="5">
    <source>
        <dbReference type="ARBA" id="ARBA00022989"/>
    </source>
</evidence>
<dbReference type="GO" id="GO:0005886">
    <property type="term" value="C:plasma membrane"/>
    <property type="evidence" value="ECO:0007669"/>
    <property type="project" value="UniProtKB-SubCell"/>
</dbReference>
<protein>
    <recommendedName>
        <fullName evidence="12">Bestrophin</fullName>
    </recommendedName>
</protein>
<dbReference type="OrthoDB" id="445589at2"/>
<dbReference type="RefSeq" id="WP_076877227.1">
    <property type="nucleotide sequence ID" value="NZ_MLCN01000008.1"/>
</dbReference>
<dbReference type="Proteomes" id="UP000192132">
    <property type="component" value="Unassembled WGS sequence"/>
</dbReference>
<keyword evidence="6" id="KW-0406">Ion transport</keyword>
<dbReference type="STRING" id="1907941.BKE30_03210"/>
<keyword evidence="5 9" id="KW-1133">Transmembrane helix</keyword>
<keyword evidence="2" id="KW-0813">Transport</keyword>
<evidence type="ECO:0000256" key="9">
    <source>
        <dbReference type="SAM" id="Phobius"/>
    </source>
</evidence>
<dbReference type="EMBL" id="MLCN01000008">
    <property type="protein sequence ID" value="ONG41469.1"/>
    <property type="molecule type" value="Genomic_DNA"/>
</dbReference>
<keyword evidence="3" id="KW-1003">Cell membrane</keyword>